<dbReference type="GO" id="GO:0003824">
    <property type="term" value="F:catalytic activity"/>
    <property type="evidence" value="ECO:0007669"/>
    <property type="project" value="UniProtKB-ARBA"/>
</dbReference>
<dbReference type="AlphaFoldDB" id="A0A0N5APU0"/>
<name>A0A0N5APU0_9BILA</name>
<evidence type="ECO:0000259" key="1">
    <source>
        <dbReference type="Pfam" id="PF16363"/>
    </source>
</evidence>
<evidence type="ECO:0000313" key="3">
    <source>
        <dbReference type="WBParaSite" id="SMUV_0000668001-mRNA-1"/>
    </source>
</evidence>
<evidence type="ECO:0000313" key="2">
    <source>
        <dbReference type="Proteomes" id="UP000046393"/>
    </source>
</evidence>
<dbReference type="Proteomes" id="UP000046393">
    <property type="component" value="Unplaced"/>
</dbReference>
<dbReference type="STRING" id="451379.A0A0N5APU0"/>
<feature type="domain" description="NAD(P)-binding" evidence="1">
    <location>
        <begin position="9"/>
        <end position="315"/>
    </location>
</feature>
<dbReference type="Gene3D" id="3.90.25.10">
    <property type="entry name" value="UDP-galactose 4-epimerase, domain 1"/>
    <property type="match status" value="1"/>
</dbReference>
<reference evidence="3" key="1">
    <citation type="submission" date="2017-02" db="UniProtKB">
        <authorList>
            <consortium name="WormBaseParasite"/>
        </authorList>
    </citation>
    <scope>IDENTIFICATION</scope>
</reference>
<keyword evidence="2" id="KW-1185">Reference proteome</keyword>
<dbReference type="InterPro" id="IPR016040">
    <property type="entry name" value="NAD(P)-bd_dom"/>
</dbReference>
<organism evidence="2 3">
    <name type="scientific">Syphacia muris</name>
    <dbReference type="NCBI Taxonomy" id="451379"/>
    <lineage>
        <taxon>Eukaryota</taxon>
        <taxon>Metazoa</taxon>
        <taxon>Ecdysozoa</taxon>
        <taxon>Nematoda</taxon>
        <taxon>Chromadorea</taxon>
        <taxon>Rhabditida</taxon>
        <taxon>Spirurina</taxon>
        <taxon>Oxyuridomorpha</taxon>
        <taxon>Oxyuroidea</taxon>
        <taxon>Oxyuridae</taxon>
        <taxon>Syphacia</taxon>
    </lineage>
</organism>
<dbReference type="PANTHER" id="PTHR43000">
    <property type="entry name" value="DTDP-D-GLUCOSE 4,6-DEHYDRATASE-RELATED"/>
    <property type="match status" value="1"/>
</dbReference>
<dbReference type="Gene3D" id="3.40.50.720">
    <property type="entry name" value="NAD(P)-binding Rossmann-like Domain"/>
    <property type="match status" value="2"/>
</dbReference>
<dbReference type="SUPFAM" id="SSF51735">
    <property type="entry name" value="NAD(P)-binding Rossmann-fold domains"/>
    <property type="match status" value="2"/>
</dbReference>
<dbReference type="InterPro" id="IPR036291">
    <property type="entry name" value="NAD(P)-bd_dom_sf"/>
</dbReference>
<dbReference type="WBParaSite" id="SMUV_0000668001-mRNA-1">
    <property type="protein sequence ID" value="SMUV_0000668001-mRNA-1"/>
    <property type="gene ID" value="SMUV_0000668001"/>
</dbReference>
<accession>A0A0N5APU0</accession>
<protein>
    <submittedName>
        <fullName evidence="3">NAD(P)-bd_dom domain-containing protein</fullName>
    </submittedName>
</protein>
<dbReference type="Pfam" id="PF16363">
    <property type="entry name" value="GDP_Man_Dehyd"/>
    <property type="match status" value="1"/>
</dbReference>
<proteinExistence type="predicted"/>
<sequence length="628" mass="70535">MAYKPKKVLVTGGCGFIGSNVVNYIFHAWKDADIVNYDKLILNSDAGNVSSEIINSPRYTLVLADIRNRDILKSIDTIINFAADCTSTRCYGDVIGALENNVISFIEFLEAVREYGHVKRFIHISTDEVYGDSNLSENEVGKTEDSPLLPGNPYAATKAACEAYVHMYRATFNMPIILLRINNIYGPNQWDVKVVPRFIEVAKAKGKFTVQGSGKQLRSWLYVDDAAEGIRVITERGNIGETYNLGTYFEMNVLDLAKKIQAEVDKQLGRPSSEVSFISIPDRPYNDQRYLLDISKAYNQLSWEPKISFDEGIRRVVSSAITPKKIRQKMKIVIYGGNGWIGQQVQKFLNQRKVAYELAERRVGVDADEEVEHELNCLRGTHVLCCTGRTHGGKYNTVEYLEGGPDRTKENIRDNLYCPVTLAQICLKLGLHYTYIGTGYLFTYDDDHTIGGKGFLDSDIPTFFGNSYSVVKGYADRMMQQFNGGIKESLNARITLPLNFCTGEPRNLLTKILKYKEIFDIPVSVTILDDCLPALFDLMEQRVGGNLNLVNPEPISLHKILQLYKEIVDPSLHDYGVVDISSSKGNQLYKTKGNCALDTTLLQRLCPSIPTSTESLRKGFAKMVQVKI</sequence>